<comment type="subcellular location">
    <subcellularLocation>
        <location evidence="1">Cell membrane</location>
        <topology evidence="1">Multi-pass membrane protein</topology>
    </subcellularLocation>
</comment>
<dbReference type="GO" id="GO:0022857">
    <property type="term" value="F:transmembrane transporter activity"/>
    <property type="evidence" value="ECO:0007669"/>
    <property type="project" value="InterPro"/>
</dbReference>
<dbReference type="GO" id="GO:0006865">
    <property type="term" value="P:amino acid transport"/>
    <property type="evidence" value="ECO:0007669"/>
    <property type="project" value="UniProtKB-KW"/>
</dbReference>
<dbReference type="PANTHER" id="PTHR11795">
    <property type="entry name" value="BRANCHED-CHAIN AMINO ACID TRANSPORT SYSTEM PERMEASE PROTEIN LIVH"/>
    <property type="match status" value="1"/>
</dbReference>
<name>A0A7C2ZLD0_9AQUI</name>
<evidence type="ECO:0000256" key="2">
    <source>
        <dbReference type="ARBA" id="ARBA00022448"/>
    </source>
</evidence>
<keyword evidence="7 9" id="KW-0472">Membrane</keyword>
<dbReference type="EMBL" id="DSFP01000072">
    <property type="protein sequence ID" value="HEW46705.1"/>
    <property type="molecule type" value="Genomic_DNA"/>
</dbReference>
<accession>A0A7C2ZLD0</accession>
<evidence type="ECO:0000256" key="6">
    <source>
        <dbReference type="ARBA" id="ARBA00022989"/>
    </source>
</evidence>
<feature type="transmembrane region" description="Helical" evidence="9">
    <location>
        <begin position="187"/>
        <end position="208"/>
    </location>
</feature>
<keyword evidence="3" id="KW-1003">Cell membrane</keyword>
<gene>
    <name evidence="10" type="ORF">ENO47_08625</name>
</gene>
<dbReference type="AlphaFoldDB" id="A0A7C2ZLD0"/>
<evidence type="ECO:0000256" key="8">
    <source>
        <dbReference type="ARBA" id="ARBA00037998"/>
    </source>
</evidence>
<feature type="transmembrane region" description="Helical" evidence="9">
    <location>
        <begin position="34"/>
        <end position="54"/>
    </location>
</feature>
<protein>
    <submittedName>
        <fullName evidence="10">Branched-chain amino acid ABC transporter permease</fullName>
    </submittedName>
</protein>
<reference evidence="10" key="1">
    <citation type="journal article" date="2020" name="mSystems">
        <title>Genome- and Community-Level Interaction Insights into Carbon Utilization and Element Cycling Functions of Hydrothermarchaeota in Hydrothermal Sediment.</title>
        <authorList>
            <person name="Zhou Z."/>
            <person name="Liu Y."/>
            <person name="Xu W."/>
            <person name="Pan J."/>
            <person name="Luo Z.H."/>
            <person name="Li M."/>
        </authorList>
    </citation>
    <scope>NUCLEOTIDE SEQUENCE [LARGE SCALE GENOMIC DNA]</scope>
    <source>
        <strain evidence="10">SpSt-132</strain>
    </source>
</reference>
<dbReference type="PANTHER" id="PTHR11795:SF445">
    <property type="entry name" value="AMINO ACID ABC TRANSPORTER PERMEASE PROTEIN"/>
    <property type="match status" value="1"/>
</dbReference>
<keyword evidence="6 9" id="KW-1133">Transmembrane helix</keyword>
<feature type="transmembrane region" description="Helical" evidence="9">
    <location>
        <begin position="94"/>
        <end position="113"/>
    </location>
</feature>
<dbReference type="GO" id="GO:0005886">
    <property type="term" value="C:plasma membrane"/>
    <property type="evidence" value="ECO:0007669"/>
    <property type="project" value="UniProtKB-SubCell"/>
</dbReference>
<evidence type="ECO:0000256" key="1">
    <source>
        <dbReference type="ARBA" id="ARBA00004651"/>
    </source>
</evidence>
<feature type="transmembrane region" description="Helical" evidence="9">
    <location>
        <begin position="7"/>
        <end position="28"/>
    </location>
</feature>
<comment type="caution">
    <text evidence="10">The sequence shown here is derived from an EMBL/GenBank/DDBJ whole genome shotgun (WGS) entry which is preliminary data.</text>
</comment>
<evidence type="ECO:0000256" key="3">
    <source>
        <dbReference type="ARBA" id="ARBA00022475"/>
    </source>
</evidence>
<keyword evidence="2" id="KW-0813">Transport</keyword>
<comment type="similarity">
    <text evidence="8">Belongs to the binding-protein-dependent transport system permease family. LivHM subfamily.</text>
</comment>
<evidence type="ECO:0000256" key="5">
    <source>
        <dbReference type="ARBA" id="ARBA00022970"/>
    </source>
</evidence>
<feature type="transmembrane region" description="Helical" evidence="9">
    <location>
        <begin position="134"/>
        <end position="158"/>
    </location>
</feature>
<dbReference type="Pfam" id="PF02653">
    <property type="entry name" value="BPD_transp_2"/>
    <property type="match status" value="1"/>
</dbReference>
<dbReference type="InterPro" id="IPR052157">
    <property type="entry name" value="BCAA_transport_permease"/>
</dbReference>
<dbReference type="InterPro" id="IPR001851">
    <property type="entry name" value="ABC_transp_permease"/>
</dbReference>
<keyword evidence="4 9" id="KW-0812">Transmembrane</keyword>
<proteinExistence type="inferred from homology"/>
<evidence type="ECO:0000313" key="10">
    <source>
        <dbReference type="EMBL" id="HEW46705.1"/>
    </source>
</evidence>
<keyword evidence="5" id="KW-0029">Amino-acid transport</keyword>
<feature type="transmembrane region" description="Helical" evidence="9">
    <location>
        <begin position="61"/>
        <end position="82"/>
    </location>
</feature>
<evidence type="ECO:0000256" key="4">
    <source>
        <dbReference type="ARBA" id="ARBA00022692"/>
    </source>
</evidence>
<evidence type="ECO:0000256" key="9">
    <source>
        <dbReference type="SAM" id="Phobius"/>
    </source>
</evidence>
<dbReference type="CDD" id="cd06582">
    <property type="entry name" value="TM_PBP1_LivH_like"/>
    <property type="match status" value="1"/>
</dbReference>
<sequence>MEIVFQLLLDALLLSGFYTVLSVGFSLMWGVTGIINLAYGSFIILGAYLSYMIYMAGFDVLLFLPLIFILGFLLGLFFQALFVNRLMGYEPFTILVLTFGFDVVITNLLNLIFKADIRSISLPFENFSLFIADLILPLNRLLVFFFSLISLFALYTFLRYSWTGRAIRAVSLDPVGAQLCGIKPKRVFMISTGIAIGLALFSGGFYAMLQGFTPFESGWLTIRAFLICVIAGLGSVSGLAFGSFILSLFEVFSGFYLGEDWKDVVSLMLLIAFLTIRPRGLFGIRYHEKG</sequence>
<evidence type="ECO:0000256" key="7">
    <source>
        <dbReference type="ARBA" id="ARBA00023136"/>
    </source>
</evidence>
<feature type="transmembrane region" description="Helical" evidence="9">
    <location>
        <begin position="220"/>
        <end position="244"/>
    </location>
</feature>
<feature type="transmembrane region" description="Helical" evidence="9">
    <location>
        <begin position="264"/>
        <end position="282"/>
    </location>
</feature>
<organism evidence="10">
    <name type="scientific">Hydrogenobacter sp</name>
    <dbReference type="NCBI Taxonomy" id="2152829"/>
    <lineage>
        <taxon>Bacteria</taxon>
        <taxon>Pseudomonadati</taxon>
        <taxon>Aquificota</taxon>
        <taxon>Aquificia</taxon>
        <taxon>Aquificales</taxon>
        <taxon>Aquificaceae</taxon>
        <taxon>Hydrogenobacter</taxon>
    </lineage>
</organism>